<evidence type="ECO:0000259" key="3">
    <source>
        <dbReference type="PROSITE" id="PS50968"/>
    </source>
</evidence>
<dbReference type="InterPro" id="IPR002930">
    <property type="entry name" value="GCV_H"/>
</dbReference>
<evidence type="ECO:0000313" key="4">
    <source>
        <dbReference type="EMBL" id="CAB4735845.1"/>
    </source>
</evidence>
<dbReference type="GO" id="GO:0009249">
    <property type="term" value="P:protein lipoylation"/>
    <property type="evidence" value="ECO:0007669"/>
    <property type="project" value="TreeGrafter"/>
</dbReference>
<dbReference type="AlphaFoldDB" id="A0A6J6SMJ3"/>
<reference evidence="4" key="1">
    <citation type="submission" date="2020-05" db="EMBL/GenBank/DDBJ databases">
        <authorList>
            <person name="Chiriac C."/>
            <person name="Salcher M."/>
            <person name="Ghai R."/>
            <person name="Kavagutti S V."/>
        </authorList>
    </citation>
    <scope>NUCLEOTIDE SEQUENCE</scope>
</reference>
<evidence type="ECO:0000313" key="6">
    <source>
        <dbReference type="EMBL" id="CAB5029761.1"/>
    </source>
</evidence>
<name>A0A6J6SMJ3_9ZZZZ</name>
<dbReference type="PANTHER" id="PTHR11715">
    <property type="entry name" value="GLYCINE CLEAVAGE SYSTEM H PROTEIN"/>
    <property type="match status" value="1"/>
</dbReference>
<dbReference type="InterPro" id="IPR000089">
    <property type="entry name" value="Biotin_lipoyl"/>
</dbReference>
<dbReference type="SUPFAM" id="SSF51230">
    <property type="entry name" value="Single hybrid motif"/>
    <property type="match status" value="1"/>
</dbReference>
<dbReference type="GO" id="GO:0019464">
    <property type="term" value="P:glycine decarboxylation via glycine cleavage system"/>
    <property type="evidence" value="ECO:0007669"/>
    <property type="project" value="InterPro"/>
</dbReference>
<gene>
    <name evidence="4" type="ORF">UFOPK2683_01580</name>
    <name evidence="5" type="ORF">UFOPK3897_00997</name>
    <name evidence="6" type="ORF">UFOPK4121_01252</name>
</gene>
<dbReference type="EMBL" id="CAFBPQ010000046">
    <property type="protein sequence ID" value="CAB5029761.1"/>
    <property type="molecule type" value="Genomic_DNA"/>
</dbReference>
<evidence type="ECO:0000313" key="5">
    <source>
        <dbReference type="EMBL" id="CAB4979072.1"/>
    </source>
</evidence>
<dbReference type="NCBIfam" id="NF002270">
    <property type="entry name" value="PRK01202.1"/>
    <property type="match status" value="1"/>
</dbReference>
<dbReference type="Pfam" id="PF01597">
    <property type="entry name" value="GCV_H"/>
    <property type="match status" value="1"/>
</dbReference>
<comment type="similarity">
    <text evidence="1">Belongs to the GcvH family.</text>
</comment>
<accession>A0A6J6SMJ3</accession>
<keyword evidence="2" id="KW-0450">Lipoyl</keyword>
<evidence type="ECO:0000256" key="2">
    <source>
        <dbReference type="ARBA" id="ARBA00022823"/>
    </source>
</evidence>
<dbReference type="Gene3D" id="2.40.50.100">
    <property type="match status" value="1"/>
</dbReference>
<dbReference type="InterPro" id="IPR011053">
    <property type="entry name" value="Single_hybrid_motif"/>
</dbReference>
<dbReference type="EMBL" id="CAFBOF010000020">
    <property type="protein sequence ID" value="CAB4979072.1"/>
    <property type="molecule type" value="Genomic_DNA"/>
</dbReference>
<feature type="domain" description="Lipoyl-binding" evidence="3">
    <location>
        <begin position="22"/>
        <end position="104"/>
    </location>
</feature>
<dbReference type="CDD" id="cd06848">
    <property type="entry name" value="GCS_H"/>
    <property type="match status" value="1"/>
</dbReference>
<proteinExistence type="inferred from homology"/>
<dbReference type="PROSITE" id="PS50968">
    <property type="entry name" value="BIOTINYL_LIPOYL"/>
    <property type="match status" value="1"/>
</dbReference>
<evidence type="ECO:0000256" key="1">
    <source>
        <dbReference type="ARBA" id="ARBA00009249"/>
    </source>
</evidence>
<organism evidence="4">
    <name type="scientific">freshwater metagenome</name>
    <dbReference type="NCBI Taxonomy" id="449393"/>
    <lineage>
        <taxon>unclassified sequences</taxon>
        <taxon>metagenomes</taxon>
        <taxon>ecological metagenomes</taxon>
    </lineage>
</organism>
<dbReference type="GO" id="GO:0005960">
    <property type="term" value="C:glycine cleavage complex"/>
    <property type="evidence" value="ECO:0007669"/>
    <property type="project" value="InterPro"/>
</dbReference>
<dbReference type="GO" id="GO:0005829">
    <property type="term" value="C:cytosol"/>
    <property type="evidence" value="ECO:0007669"/>
    <property type="project" value="TreeGrafter"/>
</dbReference>
<dbReference type="EMBL" id="CAEZYK010000134">
    <property type="protein sequence ID" value="CAB4735845.1"/>
    <property type="molecule type" value="Genomic_DNA"/>
</dbReference>
<dbReference type="InterPro" id="IPR033753">
    <property type="entry name" value="GCV_H/Fam206"/>
</dbReference>
<sequence length="128" mass="14015">MDYPEELLYSQEHEWVSVDGNRARVGITDFAQDALGDVVYVEMPELGATVSANVSCAEVESTKAVSDVYSPVSGTVSAINDGLTNTPERLNQDPYQEGWIYEVEMSDLSELDAMMDASAYRAFSEGES</sequence>
<dbReference type="HAMAP" id="MF_00272">
    <property type="entry name" value="GcvH"/>
    <property type="match status" value="1"/>
</dbReference>
<dbReference type="InterPro" id="IPR017453">
    <property type="entry name" value="GCV_H_sub"/>
</dbReference>
<dbReference type="PANTHER" id="PTHR11715:SF3">
    <property type="entry name" value="GLYCINE CLEAVAGE SYSTEM H PROTEIN-RELATED"/>
    <property type="match status" value="1"/>
</dbReference>
<dbReference type="NCBIfam" id="TIGR00527">
    <property type="entry name" value="gcvH"/>
    <property type="match status" value="1"/>
</dbReference>
<protein>
    <submittedName>
        <fullName evidence="4">Unannotated protein</fullName>
    </submittedName>
</protein>